<dbReference type="Proteomes" id="UP000601710">
    <property type="component" value="Chromosome 23"/>
</dbReference>
<name>A0A6J8FAY1_LEIDO</name>
<proteinExistence type="predicted"/>
<evidence type="ECO:0000313" key="3">
    <source>
        <dbReference type="EMBL" id="CAC5430285.1"/>
    </source>
</evidence>
<feature type="compositionally biased region" description="Low complexity" evidence="1">
    <location>
        <begin position="187"/>
        <end position="199"/>
    </location>
</feature>
<feature type="transmembrane region" description="Helical" evidence="2">
    <location>
        <begin position="16"/>
        <end position="36"/>
    </location>
</feature>
<reference evidence="3" key="1">
    <citation type="submission" date="2020-06" db="EMBL/GenBank/DDBJ databases">
        <authorList>
            <person name="Camacho E."/>
            <person name="Gonzalez-de la Fuente S."/>
            <person name="Rastrojo A."/>
            <person name="Peiro-Pastor R."/>
            <person name="Solana JC."/>
            <person name="Tabera L."/>
            <person name="Gamarro F."/>
            <person name="Carrasco-Ramiro F."/>
            <person name="Requena JM."/>
            <person name="Aguado B."/>
        </authorList>
    </citation>
    <scope>NUCLEOTIDE SEQUENCE</scope>
</reference>
<evidence type="ECO:0000256" key="1">
    <source>
        <dbReference type="SAM" id="MobiDB-lite"/>
    </source>
</evidence>
<keyword evidence="2" id="KW-0812">Transmembrane</keyword>
<protein>
    <submittedName>
        <fullName evidence="3">Hypothetical_protein</fullName>
    </submittedName>
</protein>
<accession>A0A6J8FAY1</accession>
<dbReference type="VEuPathDB" id="TriTrypDB:LdCL_230022400"/>
<keyword evidence="2" id="KW-0472">Membrane</keyword>
<evidence type="ECO:0000313" key="4">
    <source>
        <dbReference type="Proteomes" id="UP000601710"/>
    </source>
</evidence>
<sequence length="306" mass="32587">MHLLGVELWCCRCNRYLIIDTIISVVVAAVCVPVFITVSAARAYTGILLGAAVIVLCRLWRFLPSHKRWVDQQACKMAAKLVAERRIVRPPTQLPWLPPEDPSNGRKDAVASPLYYPCATPSSAPSCNYYCGAPVSGYDVPSLPSPFTDGGPLPYRGYTVPPPTPPPPPPLTMRSSFSSPRSPSPSGPLGRSPCSLLLLPPSPLPQQQVDDHTMLDRNGSPAFSHRVSMASLTSSGRHSSVAAIAGEGDARVDLMHSLPAPPVPLALQGASYASLEVKSLAANASRSRQGSHYLRSGASPSSVFLS</sequence>
<organism evidence="3 4">
    <name type="scientific">Leishmania donovani</name>
    <dbReference type="NCBI Taxonomy" id="5661"/>
    <lineage>
        <taxon>Eukaryota</taxon>
        <taxon>Discoba</taxon>
        <taxon>Euglenozoa</taxon>
        <taxon>Kinetoplastea</taxon>
        <taxon>Metakinetoplastina</taxon>
        <taxon>Trypanosomatida</taxon>
        <taxon>Trypanosomatidae</taxon>
        <taxon>Leishmaniinae</taxon>
        <taxon>Leishmania</taxon>
    </lineage>
</organism>
<evidence type="ECO:0000256" key="2">
    <source>
        <dbReference type="SAM" id="Phobius"/>
    </source>
</evidence>
<keyword evidence="2" id="KW-1133">Transmembrane helix</keyword>
<dbReference type="AlphaFoldDB" id="A0A6J8FAY1"/>
<dbReference type="VEuPathDB" id="TriTrypDB:LDHU3_23.2040"/>
<feature type="transmembrane region" description="Helical" evidence="2">
    <location>
        <begin position="42"/>
        <end position="60"/>
    </location>
</feature>
<dbReference type="EMBL" id="LR812643">
    <property type="protein sequence ID" value="CAC5430285.1"/>
    <property type="molecule type" value="Genomic_DNA"/>
</dbReference>
<feature type="compositionally biased region" description="Pro residues" evidence="1">
    <location>
        <begin position="160"/>
        <end position="171"/>
    </location>
</feature>
<feature type="region of interest" description="Disordered" evidence="1">
    <location>
        <begin position="284"/>
        <end position="306"/>
    </location>
</feature>
<gene>
    <name evidence="3" type="ORF">LDHU3_23.2040</name>
</gene>
<feature type="region of interest" description="Disordered" evidence="1">
    <location>
        <begin position="153"/>
        <end position="222"/>
    </location>
</feature>